<dbReference type="Proteomes" id="UP000639772">
    <property type="component" value="Chromosome 9"/>
</dbReference>
<reference evidence="4 5" key="1">
    <citation type="journal article" date="2020" name="Nat. Food">
        <title>A phased Vanilla planifolia genome enables genetic improvement of flavour and production.</title>
        <authorList>
            <person name="Hasing T."/>
            <person name="Tang H."/>
            <person name="Brym M."/>
            <person name="Khazi F."/>
            <person name="Huang T."/>
            <person name="Chambers A.H."/>
        </authorList>
    </citation>
    <scope>NUCLEOTIDE SEQUENCE [LARGE SCALE GENOMIC DNA]</scope>
    <source>
        <tissue evidence="2">Leaf</tissue>
    </source>
</reference>
<evidence type="ECO:0000313" key="2">
    <source>
        <dbReference type="EMBL" id="KAG0466286.1"/>
    </source>
</evidence>
<evidence type="ECO:0000313" key="4">
    <source>
        <dbReference type="Proteomes" id="UP000636800"/>
    </source>
</evidence>
<dbReference type="Proteomes" id="UP000636800">
    <property type="component" value="Unassembled WGS sequence"/>
</dbReference>
<protein>
    <submittedName>
        <fullName evidence="2">Uncharacterized protein</fullName>
    </submittedName>
</protein>
<dbReference type="EMBL" id="JADCNM010000009">
    <property type="protein sequence ID" value="KAG0467991.1"/>
    <property type="molecule type" value="Genomic_DNA"/>
</dbReference>
<dbReference type="AlphaFoldDB" id="A0A835UNW5"/>
<comment type="caution">
    <text evidence="2">The sequence shown here is derived from an EMBL/GenBank/DDBJ whole genome shotgun (WGS) entry which is preliminary data.</text>
</comment>
<feature type="region of interest" description="Disordered" evidence="1">
    <location>
        <begin position="1"/>
        <end position="22"/>
    </location>
</feature>
<proteinExistence type="predicted"/>
<dbReference type="EMBL" id="JADCNL010000009">
    <property type="protein sequence ID" value="KAG0466286.1"/>
    <property type="molecule type" value="Genomic_DNA"/>
</dbReference>
<organism evidence="2 4">
    <name type="scientific">Vanilla planifolia</name>
    <name type="common">Vanilla</name>
    <dbReference type="NCBI Taxonomy" id="51239"/>
    <lineage>
        <taxon>Eukaryota</taxon>
        <taxon>Viridiplantae</taxon>
        <taxon>Streptophyta</taxon>
        <taxon>Embryophyta</taxon>
        <taxon>Tracheophyta</taxon>
        <taxon>Spermatophyta</taxon>
        <taxon>Magnoliopsida</taxon>
        <taxon>Liliopsida</taxon>
        <taxon>Asparagales</taxon>
        <taxon>Orchidaceae</taxon>
        <taxon>Vanilloideae</taxon>
        <taxon>Vanilleae</taxon>
        <taxon>Vanilla</taxon>
    </lineage>
</organism>
<accession>A0A835UNW5</accession>
<keyword evidence="4" id="KW-1185">Reference proteome</keyword>
<gene>
    <name evidence="3" type="ORF">HPP92_017319</name>
    <name evidence="2" type="ORF">HPP92_017866</name>
</gene>
<evidence type="ECO:0000313" key="5">
    <source>
        <dbReference type="Proteomes" id="UP000639772"/>
    </source>
</evidence>
<evidence type="ECO:0000256" key="1">
    <source>
        <dbReference type="SAM" id="MobiDB-lite"/>
    </source>
</evidence>
<sequence length="68" mass="7283">MKAHTATAPTPHQGADGSAQASVRCRTPSLLFLSMASNTPPCPLAPFCCYRQLLRQLFQSTTPPCLPP</sequence>
<evidence type="ECO:0000313" key="3">
    <source>
        <dbReference type="EMBL" id="KAG0467991.1"/>
    </source>
</evidence>
<name>A0A835UNW5_VANPL</name>